<name>A0A9W7D2N0_9STRA</name>
<feature type="non-terminal residue" evidence="2">
    <location>
        <position position="219"/>
    </location>
</feature>
<dbReference type="Pfam" id="PF00078">
    <property type="entry name" value="RVT_1"/>
    <property type="match status" value="1"/>
</dbReference>
<dbReference type="Proteomes" id="UP001165121">
    <property type="component" value="Unassembled WGS sequence"/>
</dbReference>
<dbReference type="InterPro" id="IPR043502">
    <property type="entry name" value="DNA/RNA_pol_sf"/>
</dbReference>
<evidence type="ECO:0000313" key="3">
    <source>
        <dbReference type="Proteomes" id="UP001165121"/>
    </source>
</evidence>
<protein>
    <submittedName>
        <fullName evidence="2">Unnamed protein product</fullName>
    </submittedName>
</protein>
<proteinExistence type="predicted"/>
<dbReference type="InterPro" id="IPR000477">
    <property type="entry name" value="RT_dom"/>
</dbReference>
<accession>A0A9W7D2N0</accession>
<organism evidence="2 3">
    <name type="scientific">Phytophthora fragariaefolia</name>
    <dbReference type="NCBI Taxonomy" id="1490495"/>
    <lineage>
        <taxon>Eukaryota</taxon>
        <taxon>Sar</taxon>
        <taxon>Stramenopiles</taxon>
        <taxon>Oomycota</taxon>
        <taxon>Peronosporomycetes</taxon>
        <taxon>Peronosporales</taxon>
        <taxon>Peronosporaceae</taxon>
        <taxon>Phytophthora</taxon>
    </lineage>
</organism>
<comment type="caution">
    <text evidence="2">The sequence shown here is derived from an EMBL/GenBank/DDBJ whole genome shotgun (WGS) entry which is preliminary data.</text>
</comment>
<reference evidence="2" key="1">
    <citation type="submission" date="2023-04" db="EMBL/GenBank/DDBJ databases">
        <title>Phytophthora fragariaefolia NBRC 109709.</title>
        <authorList>
            <person name="Ichikawa N."/>
            <person name="Sato H."/>
            <person name="Tonouchi N."/>
        </authorList>
    </citation>
    <scope>NUCLEOTIDE SEQUENCE</scope>
    <source>
        <strain evidence="2">NBRC 109709</strain>
    </source>
</reference>
<evidence type="ECO:0000313" key="2">
    <source>
        <dbReference type="EMBL" id="GMF48486.1"/>
    </source>
</evidence>
<dbReference type="InterPro" id="IPR050951">
    <property type="entry name" value="Retrovirus_Pol_polyprotein"/>
</dbReference>
<dbReference type="PANTHER" id="PTHR37984:SF5">
    <property type="entry name" value="PROTEIN NYNRIN-LIKE"/>
    <property type="match status" value="1"/>
</dbReference>
<dbReference type="EMBL" id="BSXT01002362">
    <property type="protein sequence ID" value="GMF48486.1"/>
    <property type="molecule type" value="Genomic_DNA"/>
</dbReference>
<dbReference type="PANTHER" id="PTHR37984">
    <property type="entry name" value="PROTEIN CBG26694"/>
    <property type="match status" value="1"/>
</dbReference>
<sequence>MDFDRGEVRYAEHGHGVIIPFRTTEAKDDSAVAAVRLVSATNLQKSAVQTVEVSVAAPDGEEGVFLPTVNSGVVLLASAVTKVEKGKALIPAINAYGGRIKLPSRKELGAWMICLVYLDDIIIFTKGSIEQHAIELAGVLERLRTAGLSLKLKKCTCATTSMEYLGHHLSNKGVQSAERLVRSVQFIAAFGSIVEPMARLLKKDVQWGWSEAQEFAFER</sequence>
<dbReference type="OrthoDB" id="10497816at2759"/>
<keyword evidence="3" id="KW-1185">Reference proteome</keyword>
<dbReference type="InterPro" id="IPR043128">
    <property type="entry name" value="Rev_trsase/Diguanyl_cyclase"/>
</dbReference>
<dbReference type="SUPFAM" id="SSF56672">
    <property type="entry name" value="DNA/RNA polymerases"/>
    <property type="match status" value="1"/>
</dbReference>
<dbReference type="Gene3D" id="3.30.70.270">
    <property type="match status" value="1"/>
</dbReference>
<gene>
    <name evidence="2" type="ORF">Pfra01_001875100</name>
</gene>
<evidence type="ECO:0000259" key="1">
    <source>
        <dbReference type="Pfam" id="PF00078"/>
    </source>
</evidence>
<dbReference type="AlphaFoldDB" id="A0A9W7D2N0"/>
<feature type="domain" description="Reverse transcriptase" evidence="1">
    <location>
        <begin position="113"/>
        <end position="169"/>
    </location>
</feature>